<evidence type="ECO:0000256" key="13">
    <source>
        <dbReference type="ARBA" id="ARBA00045103"/>
    </source>
</evidence>
<dbReference type="PANTHER" id="PTHR45918">
    <property type="entry name" value="ALPHA-1,3/1,6-MANNOSYLTRANSFERASE ALG2"/>
    <property type="match status" value="1"/>
</dbReference>
<gene>
    <name evidence="17" type="primary">mshA_92</name>
    <name evidence="17" type="ORF">SDC9_112373</name>
</gene>
<evidence type="ECO:0000256" key="10">
    <source>
        <dbReference type="ARBA" id="ARBA00032047"/>
    </source>
</evidence>
<comment type="catalytic activity">
    <reaction evidence="14">
        <text>an alpha-D-Man-(1-&gt;3)-beta-D-Man-(1-&gt;4)-beta-D-GlcNAc-(1-&gt;4)-alpha-D-GlcNAc-diphospho-di-trans,poly-cis-dolichol + GDP-alpha-D-mannose = an alpha-D-Man-(1-&gt;3)-[alpha-D-Man-(1-&gt;6)]-beta-D-Man-(1-&gt;4)-beta-D-GlcNAc-(1-&gt;4)-alpha-D-GlcNAc-diphospho-di-trans,poly-cis-dolichol + GDP + H(+)</text>
        <dbReference type="Rhea" id="RHEA:29519"/>
        <dbReference type="Rhea" id="RHEA-COMP:19513"/>
        <dbReference type="Rhea" id="RHEA-COMP:19515"/>
        <dbReference type="ChEBI" id="CHEBI:15378"/>
        <dbReference type="ChEBI" id="CHEBI:57527"/>
        <dbReference type="ChEBI" id="CHEBI:58189"/>
        <dbReference type="ChEBI" id="CHEBI:132510"/>
        <dbReference type="ChEBI" id="CHEBI:132511"/>
        <dbReference type="EC" id="2.4.1.257"/>
    </reaction>
    <physiologicalReaction direction="left-to-right" evidence="14">
        <dbReference type="Rhea" id="RHEA:29520"/>
    </physiologicalReaction>
</comment>
<evidence type="ECO:0000256" key="3">
    <source>
        <dbReference type="ARBA" id="ARBA00011969"/>
    </source>
</evidence>
<evidence type="ECO:0000256" key="1">
    <source>
        <dbReference type="ARBA" id="ARBA00004586"/>
    </source>
</evidence>
<comment type="subcellular location">
    <subcellularLocation>
        <location evidence="1">Endoplasmic reticulum membrane</location>
    </subcellularLocation>
</comment>
<dbReference type="InterPro" id="IPR028098">
    <property type="entry name" value="Glyco_trans_4-like_N"/>
</dbReference>
<sequence length="386" mass="44152">MSKKTQPKIALVHDYFFEFGGAERVMEELHSMYPKAPVYTAFFDKKSLAKDWQRFKNWDLRETWMARLPFIHQLFSPFRVFAFAAFRDLDLAAYDVVITSTNAYFAKAVKVPQGKQLCYCHTPPRVLYGYTTKSNWRGNPITRVFGQILNHFTRPLDFEAAQNVDVFVANSQETARRIKKFYHRDSEVIFPPVVAVDRAEKYLQKLSTQARKDYQEQKQNGYYLYVNRLVLAKHPEIAVQVAAELQLPLKVVGSGPMLAGLKALSGEKTEFLGQVSDENLLELYRGAKALLYPVEDEDFGMVPVEAMAWGTPVIAHFSGGPKETIIDGKTGIFSQELTVAGFRAAVQKFSAMEWDLAKITRQAHQYSCQAFDQKIQRAVQRLFDQN</sequence>
<protein>
    <recommendedName>
        <fullName evidence="10">GDP-Man:Man(1)GlcNAc(2)-PP-Dol alpha-1,3-mannosyltransferase</fullName>
        <ecNumber evidence="4">2.4.1.132</ecNumber>
        <ecNumber evidence="3">2.4.1.257</ecNumber>
    </recommendedName>
    <alternativeName>
        <fullName evidence="12">GDP-Man:Man(1)GlcNAc(2)-PP-dolichol mannosyltransferase</fullName>
    </alternativeName>
    <alternativeName>
        <fullName evidence="11">GDP-Man:Man(2)GlcNAc(2)-PP-Dol alpha-1,6-mannosyltransferase</fullName>
    </alternativeName>
</protein>
<proteinExistence type="predicted"/>
<dbReference type="PANTHER" id="PTHR45918:SF1">
    <property type="entry name" value="ALPHA-1,3_1,6-MANNOSYLTRANSFERASE ALG2"/>
    <property type="match status" value="1"/>
</dbReference>
<dbReference type="EMBL" id="VSSQ01020536">
    <property type="protein sequence ID" value="MPM65476.1"/>
    <property type="molecule type" value="Genomic_DNA"/>
</dbReference>
<dbReference type="AlphaFoldDB" id="A0A645BJT7"/>
<dbReference type="Pfam" id="PF00534">
    <property type="entry name" value="Glycos_transf_1"/>
    <property type="match status" value="1"/>
</dbReference>
<keyword evidence="7" id="KW-0256">Endoplasmic reticulum</keyword>
<comment type="pathway">
    <text evidence="2">Protein modification; protein glycosylation.</text>
</comment>
<dbReference type="EC" id="2.4.1.257" evidence="3"/>
<keyword evidence="9" id="KW-0472">Membrane</keyword>
<dbReference type="GO" id="GO:0004378">
    <property type="term" value="F:GDP-Man:Man(1)GlcNAc(2)-PP-Dol alpha-1,3-mannosyltransferase activity"/>
    <property type="evidence" value="ECO:0007669"/>
    <property type="project" value="UniProtKB-EC"/>
</dbReference>
<evidence type="ECO:0000256" key="14">
    <source>
        <dbReference type="ARBA" id="ARBA00045104"/>
    </source>
</evidence>
<reference evidence="17" key="1">
    <citation type="submission" date="2019-08" db="EMBL/GenBank/DDBJ databases">
        <authorList>
            <person name="Kucharzyk K."/>
            <person name="Murdoch R.W."/>
            <person name="Higgins S."/>
            <person name="Loffler F."/>
        </authorList>
    </citation>
    <scope>NUCLEOTIDE SEQUENCE</scope>
</reference>
<evidence type="ECO:0000256" key="4">
    <source>
        <dbReference type="ARBA" id="ARBA00012649"/>
    </source>
</evidence>
<comment type="catalytic activity">
    <reaction evidence="13">
        <text>a beta-D-Man-(1-&gt;4)-beta-D-GlcNAc-(1-&gt;4)-alpha-D-GlcNAc-diphospho-di-trans,poly-cis-dolichol + GDP-alpha-D-mannose = an alpha-D-Man-(1-&gt;3)-beta-D-Man-(1-&gt;4)-beta-D-GlcNAc-(1-&gt;4)-alpha-D-GlcNAc-diphospho-di-trans,poly-cis-dolichol + GDP + H(+)</text>
        <dbReference type="Rhea" id="RHEA:29515"/>
        <dbReference type="Rhea" id="RHEA-COMP:19511"/>
        <dbReference type="Rhea" id="RHEA-COMP:19513"/>
        <dbReference type="ChEBI" id="CHEBI:15378"/>
        <dbReference type="ChEBI" id="CHEBI:57527"/>
        <dbReference type="ChEBI" id="CHEBI:58189"/>
        <dbReference type="ChEBI" id="CHEBI:58472"/>
        <dbReference type="ChEBI" id="CHEBI:132510"/>
        <dbReference type="EC" id="2.4.1.132"/>
    </reaction>
    <physiologicalReaction direction="left-to-right" evidence="13">
        <dbReference type="Rhea" id="RHEA:29516"/>
    </physiologicalReaction>
</comment>
<evidence type="ECO:0000256" key="12">
    <source>
        <dbReference type="ARBA" id="ARBA00032874"/>
    </source>
</evidence>
<dbReference type="GO" id="GO:0102704">
    <property type="term" value="F:GDP-Man:Man(2)GlcNAc(2)-PP-Dol alpha-1,6-mannosyltransferase activity"/>
    <property type="evidence" value="ECO:0007669"/>
    <property type="project" value="UniProtKB-EC"/>
</dbReference>
<evidence type="ECO:0000259" key="16">
    <source>
        <dbReference type="Pfam" id="PF13439"/>
    </source>
</evidence>
<feature type="domain" description="Glycosyltransferase subfamily 4-like N-terminal" evidence="16">
    <location>
        <begin position="20"/>
        <end position="193"/>
    </location>
</feature>
<keyword evidence="8" id="KW-1133">Transmembrane helix</keyword>
<evidence type="ECO:0000256" key="11">
    <source>
        <dbReference type="ARBA" id="ARBA00032333"/>
    </source>
</evidence>
<evidence type="ECO:0000256" key="5">
    <source>
        <dbReference type="ARBA" id="ARBA00022679"/>
    </source>
</evidence>
<evidence type="ECO:0000256" key="6">
    <source>
        <dbReference type="ARBA" id="ARBA00022692"/>
    </source>
</evidence>
<organism evidence="17">
    <name type="scientific">bioreactor metagenome</name>
    <dbReference type="NCBI Taxonomy" id="1076179"/>
    <lineage>
        <taxon>unclassified sequences</taxon>
        <taxon>metagenomes</taxon>
        <taxon>ecological metagenomes</taxon>
    </lineage>
</organism>
<dbReference type="InterPro" id="IPR027054">
    <property type="entry name" value="ALG2"/>
</dbReference>
<evidence type="ECO:0000313" key="17">
    <source>
        <dbReference type="EMBL" id="MPM65476.1"/>
    </source>
</evidence>
<keyword evidence="6" id="KW-0812">Transmembrane</keyword>
<feature type="domain" description="Glycosyl transferase family 1" evidence="15">
    <location>
        <begin position="209"/>
        <end position="361"/>
    </location>
</feature>
<dbReference type="Pfam" id="PF13439">
    <property type="entry name" value="Glyco_transf_4"/>
    <property type="match status" value="1"/>
</dbReference>
<dbReference type="GO" id="GO:0005789">
    <property type="term" value="C:endoplasmic reticulum membrane"/>
    <property type="evidence" value="ECO:0007669"/>
    <property type="project" value="UniProtKB-SubCell"/>
</dbReference>
<keyword evidence="17" id="KW-0328">Glycosyltransferase</keyword>
<dbReference type="SUPFAM" id="SSF53756">
    <property type="entry name" value="UDP-Glycosyltransferase/glycogen phosphorylase"/>
    <property type="match status" value="1"/>
</dbReference>
<evidence type="ECO:0000256" key="8">
    <source>
        <dbReference type="ARBA" id="ARBA00022989"/>
    </source>
</evidence>
<comment type="caution">
    <text evidence="17">The sequence shown here is derived from an EMBL/GenBank/DDBJ whole genome shotgun (WGS) entry which is preliminary data.</text>
</comment>
<dbReference type="Gene3D" id="3.40.50.2000">
    <property type="entry name" value="Glycogen Phosphorylase B"/>
    <property type="match status" value="2"/>
</dbReference>
<keyword evidence="5 17" id="KW-0808">Transferase</keyword>
<evidence type="ECO:0000256" key="2">
    <source>
        <dbReference type="ARBA" id="ARBA00004922"/>
    </source>
</evidence>
<name>A0A645BJT7_9ZZZZ</name>
<dbReference type="EC" id="2.4.1.132" evidence="4"/>
<evidence type="ECO:0000259" key="15">
    <source>
        <dbReference type="Pfam" id="PF00534"/>
    </source>
</evidence>
<evidence type="ECO:0000256" key="9">
    <source>
        <dbReference type="ARBA" id="ARBA00023136"/>
    </source>
</evidence>
<accession>A0A645BJT7</accession>
<evidence type="ECO:0000256" key="7">
    <source>
        <dbReference type="ARBA" id="ARBA00022824"/>
    </source>
</evidence>
<dbReference type="InterPro" id="IPR001296">
    <property type="entry name" value="Glyco_trans_1"/>
</dbReference>